<evidence type="ECO:0000256" key="4">
    <source>
        <dbReference type="PROSITE-ProRule" id="PRU00335"/>
    </source>
</evidence>
<evidence type="ECO:0000256" key="3">
    <source>
        <dbReference type="ARBA" id="ARBA00023163"/>
    </source>
</evidence>
<dbReference type="PANTHER" id="PTHR30055:SF238">
    <property type="entry name" value="MYCOFACTOCIN BIOSYNTHESIS TRANSCRIPTIONAL REGULATOR MFTR-RELATED"/>
    <property type="match status" value="1"/>
</dbReference>
<dbReference type="PANTHER" id="PTHR30055">
    <property type="entry name" value="HTH-TYPE TRANSCRIPTIONAL REGULATOR RUTR"/>
    <property type="match status" value="1"/>
</dbReference>
<dbReference type="InterPro" id="IPR023772">
    <property type="entry name" value="DNA-bd_HTH_TetR-type_CS"/>
</dbReference>
<keyword evidence="2 4" id="KW-0238">DNA-binding</keyword>
<keyword evidence="7" id="KW-1185">Reference proteome</keyword>
<feature type="DNA-binding region" description="H-T-H motif" evidence="4">
    <location>
        <begin position="39"/>
        <end position="58"/>
    </location>
</feature>
<dbReference type="InterPro" id="IPR009057">
    <property type="entry name" value="Homeodomain-like_sf"/>
</dbReference>
<protein>
    <submittedName>
        <fullName evidence="6">Transcriptional regulator protein</fullName>
    </submittedName>
</protein>
<dbReference type="STRING" id="69974.MPLDJ20_40025"/>
<dbReference type="EMBL" id="CCMZ01000015">
    <property type="protein sequence ID" value="CDX16542.1"/>
    <property type="molecule type" value="Genomic_DNA"/>
</dbReference>
<gene>
    <name evidence="6" type="ORF">MPL3356_220110</name>
</gene>
<dbReference type="GO" id="GO:0000976">
    <property type="term" value="F:transcription cis-regulatory region binding"/>
    <property type="evidence" value="ECO:0007669"/>
    <property type="project" value="TreeGrafter"/>
</dbReference>
<dbReference type="InterPro" id="IPR050109">
    <property type="entry name" value="HTH-type_TetR-like_transc_reg"/>
</dbReference>
<dbReference type="Gene3D" id="1.10.357.10">
    <property type="entry name" value="Tetracycline Repressor, domain 2"/>
    <property type="match status" value="1"/>
</dbReference>
<keyword evidence="1" id="KW-0805">Transcription regulation</keyword>
<evidence type="ECO:0000256" key="1">
    <source>
        <dbReference type="ARBA" id="ARBA00023015"/>
    </source>
</evidence>
<dbReference type="PRINTS" id="PR00455">
    <property type="entry name" value="HTHTETR"/>
</dbReference>
<dbReference type="AlphaFoldDB" id="A0A090DR70"/>
<feature type="domain" description="HTH tetR-type" evidence="5">
    <location>
        <begin position="16"/>
        <end position="76"/>
    </location>
</feature>
<reference evidence="7" key="1">
    <citation type="submission" date="2014-08" db="EMBL/GenBank/DDBJ databases">
        <authorList>
            <person name="Moulin L."/>
        </authorList>
    </citation>
    <scope>NUCLEOTIDE SEQUENCE [LARGE SCALE GENOMIC DNA]</scope>
</reference>
<organism evidence="6 7">
    <name type="scientific">Mesorhizobium plurifarium</name>
    <dbReference type="NCBI Taxonomy" id="69974"/>
    <lineage>
        <taxon>Bacteria</taxon>
        <taxon>Pseudomonadati</taxon>
        <taxon>Pseudomonadota</taxon>
        <taxon>Alphaproteobacteria</taxon>
        <taxon>Hyphomicrobiales</taxon>
        <taxon>Phyllobacteriaceae</taxon>
        <taxon>Mesorhizobium</taxon>
    </lineage>
</organism>
<evidence type="ECO:0000313" key="7">
    <source>
        <dbReference type="Proteomes" id="UP000045285"/>
    </source>
</evidence>
<dbReference type="PROSITE" id="PS50977">
    <property type="entry name" value="HTH_TETR_2"/>
    <property type="match status" value="1"/>
</dbReference>
<dbReference type="SUPFAM" id="SSF46689">
    <property type="entry name" value="Homeodomain-like"/>
    <property type="match status" value="1"/>
</dbReference>
<proteinExistence type="predicted"/>
<evidence type="ECO:0000259" key="5">
    <source>
        <dbReference type="PROSITE" id="PS50977"/>
    </source>
</evidence>
<dbReference type="PROSITE" id="PS01081">
    <property type="entry name" value="HTH_TETR_1"/>
    <property type="match status" value="1"/>
</dbReference>
<name>A0A090DR70_MESPL</name>
<dbReference type="Proteomes" id="UP000045285">
    <property type="component" value="Unassembled WGS sequence"/>
</dbReference>
<evidence type="ECO:0000256" key="2">
    <source>
        <dbReference type="ARBA" id="ARBA00023125"/>
    </source>
</evidence>
<keyword evidence="3" id="KW-0804">Transcription</keyword>
<dbReference type="InterPro" id="IPR001647">
    <property type="entry name" value="HTH_TetR"/>
</dbReference>
<accession>A0A090DR70</accession>
<dbReference type="Pfam" id="PF00440">
    <property type="entry name" value="TetR_N"/>
    <property type="match status" value="1"/>
</dbReference>
<sequence length="196" mass="21683">MNDAPKPEGLRERKRRETSHRIAAAGLNAFLAKGYDATTLDEIAAAAGISRRTFFHYFKSKDEVLLASLGNYASMVKAMILAEPPSGSAIDIARGALLNLAGSFHASEMMATAKLMRESKTLRSRTHAGYLQLEQAIFDGLSELRPDEARNSLRLVSLVAVVALRLAVETWQQQQARHPLAEYVQDAFERLKAEIR</sequence>
<evidence type="ECO:0000313" key="6">
    <source>
        <dbReference type="EMBL" id="CDX16542.1"/>
    </source>
</evidence>
<dbReference type="GO" id="GO:0003700">
    <property type="term" value="F:DNA-binding transcription factor activity"/>
    <property type="evidence" value="ECO:0007669"/>
    <property type="project" value="TreeGrafter"/>
</dbReference>